<gene>
    <name evidence="1" type="ORF">ACFPA8_10530</name>
</gene>
<accession>A0ABV9A530</accession>
<keyword evidence="2" id="KW-1185">Reference proteome</keyword>
<dbReference type="Proteomes" id="UP001595997">
    <property type="component" value="Unassembled WGS sequence"/>
</dbReference>
<dbReference type="RefSeq" id="WP_386445806.1">
    <property type="nucleotide sequence ID" value="NZ_JBHSFH010000005.1"/>
</dbReference>
<reference evidence="2" key="1">
    <citation type="journal article" date="2019" name="Int. J. Syst. Evol. Microbiol.">
        <title>The Global Catalogue of Microorganisms (GCM) 10K type strain sequencing project: providing services to taxonomists for standard genome sequencing and annotation.</title>
        <authorList>
            <consortium name="The Broad Institute Genomics Platform"/>
            <consortium name="The Broad Institute Genome Sequencing Center for Infectious Disease"/>
            <person name="Wu L."/>
            <person name="Ma J."/>
        </authorList>
    </citation>
    <scope>NUCLEOTIDE SEQUENCE [LARGE SCALE GENOMIC DNA]</scope>
    <source>
        <strain evidence="2">CGMCC 4.7357</strain>
    </source>
</reference>
<dbReference type="EMBL" id="JBHSFH010000005">
    <property type="protein sequence ID" value="MFC4494567.1"/>
    <property type="molecule type" value="Genomic_DNA"/>
</dbReference>
<evidence type="ECO:0000313" key="2">
    <source>
        <dbReference type="Proteomes" id="UP001595997"/>
    </source>
</evidence>
<evidence type="ECO:0000313" key="1">
    <source>
        <dbReference type="EMBL" id="MFC4494567.1"/>
    </source>
</evidence>
<protein>
    <submittedName>
        <fullName evidence="1">Uncharacterized protein</fullName>
    </submittedName>
</protein>
<comment type="caution">
    <text evidence="1">The sequence shown here is derived from an EMBL/GenBank/DDBJ whole genome shotgun (WGS) entry which is preliminary data.</text>
</comment>
<sequence>MSRRGMVMGVTTEAGWALLEVRAQHWADGKSSSTLRWRGFPTIYPDFGEAVSWAHSGSAVFGTPSERRVAHPAVENAVVVIEPPSLWMVFPIPAGVDRRSFSERIYRAAPDDWMLRVLLP</sequence>
<organism evidence="1 2">
    <name type="scientific">Streptomyces ovatisporus</name>
    <dbReference type="NCBI Taxonomy" id="1128682"/>
    <lineage>
        <taxon>Bacteria</taxon>
        <taxon>Bacillati</taxon>
        <taxon>Actinomycetota</taxon>
        <taxon>Actinomycetes</taxon>
        <taxon>Kitasatosporales</taxon>
        <taxon>Streptomycetaceae</taxon>
        <taxon>Streptomyces</taxon>
    </lineage>
</organism>
<proteinExistence type="predicted"/>
<name>A0ABV9A530_9ACTN</name>